<dbReference type="Proteomes" id="UP001177021">
    <property type="component" value="Unassembled WGS sequence"/>
</dbReference>
<evidence type="ECO:0000313" key="2">
    <source>
        <dbReference type="Proteomes" id="UP001177021"/>
    </source>
</evidence>
<sequence length="71" mass="7832">MVTGDNVKTAKAIAVECGLLSSLADAIERTVIEAKHFEPCQIQKEKKLRTNNHDWYTNHVPANPCNARAAV</sequence>
<gene>
    <name evidence="1" type="ORF">MILVUS5_LOCUS10067</name>
</gene>
<reference evidence="1" key="1">
    <citation type="submission" date="2023-10" db="EMBL/GenBank/DDBJ databases">
        <authorList>
            <person name="Rodriguez Cubillos JULIANA M."/>
            <person name="De Vega J."/>
        </authorList>
    </citation>
    <scope>NUCLEOTIDE SEQUENCE</scope>
</reference>
<evidence type="ECO:0000313" key="1">
    <source>
        <dbReference type="EMBL" id="CAJ2640174.1"/>
    </source>
</evidence>
<dbReference type="EMBL" id="CASHSV030000024">
    <property type="protein sequence ID" value="CAJ2640174.1"/>
    <property type="molecule type" value="Genomic_DNA"/>
</dbReference>
<accession>A0ACB0J6L0</accession>
<proteinExistence type="predicted"/>
<organism evidence="1 2">
    <name type="scientific">Trifolium pratense</name>
    <name type="common">Red clover</name>
    <dbReference type="NCBI Taxonomy" id="57577"/>
    <lineage>
        <taxon>Eukaryota</taxon>
        <taxon>Viridiplantae</taxon>
        <taxon>Streptophyta</taxon>
        <taxon>Embryophyta</taxon>
        <taxon>Tracheophyta</taxon>
        <taxon>Spermatophyta</taxon>
        <taxon>Magnoliopsida</taxon>
        <taxon>eudicotyledons</taxon>
        <taxon>Gunneridae</taxon>
        <taxon>Pentapetalae</taxon>
        <taxon>rosids</taxon>
        <taxon>fabids</taxon>
        <taxon>Fabales</taxon>
        <taxon>Fabaceae</taxon>
        <taxon>Papilionoideae</taxon>
        <taxon>50 kb inversion clade</taxon>
        <taxon>NPAAA clade</taxon>
        <taxon>Hologalegina</taxon>
        <taxon>IRL clade</taxon>
        <taxon>Trifolieae</taxon>
        <taxon>Trifolium</taxon>
    </lineage>
</organism>
<comment type="caution">
    <text evidence="1">The sequence shown here is derived from an EMBL/GenBank/DDBJ whole genome shotgun (WGS) entry which is preliminary data.</text>
</comment>
<name>A0ACB0J6L0_TRIPR</name>
<protein>
    <submittedName>
        <fullName evidence="1">Uncharacterized protein</fullName>
    </submittedName>
</protein>
<keyword evidence="2" id="KW-1185">Reference proteome</keyword>